<evidence type="ECO:0000313" key="4">
    <source>
        <dbReference type="Proteomes" id="UP000008694"/>
    </source>
</evidence>
<dbReference type="InterPro" id="IPR055327">
    <property type="entry name" value="TRAF1A/B"/>
</dbReference>
<dbReference type="InterPro" id="IPR008974">
    <property type="entry name" value="TRAF-like"/>
</dbReference>
<dbReference type="eggNOG" id="ENOG502QW6P">
    <property type="taxonomic scope" value="Eukaryota"/>
</dbReference>
<dbReference type="KEGG" id="aly:9301982"/>
<dbReference type="CDD" id="cd00121">
    <property type="entry name" value="MATH"/>
    <property type="match status" value="1"/>
</dbReference>
<feature type="compositionally biased region" description="Basic residues" evidence="1">
    <location>
        <begin position="384"/>
        <end position="398"/>
    </location>
</feature>
<dbReference type="Proteomes" id="UP000008694">
    <property type="component" value="Unassembled WGS sequence"/>
</dbReference>
<name>D7MRQ4_ARALL</name>
<dbReference type="HOGENOM" id="CLU_048069_0_0_1"/>
<reference evidence="4" key="1">
    <citation type="journal article" date="2011" name="Nat. Genet.">
        <title>The Arabidopsis lyrata genome sequence and the basis of rapid genome size change.</title>
        <authorList>
            <person name="Hu T.T."/>
            <person name="Pattyn P."/>
            <person name="Bakker E.G."/>
            <person name="Cao J."/>
            <person name="Cheng J.-F."/>
            <person name="Clark R.M."/>
            <person name="Fahlgren N."/>
            <person name="Fawcett J.A."/>
            <person name="Grimwood J."/>
            <person name="Gundlach H."/>
            <person name="Haberer G."/>
            <person name="Hollister J.D."/>
            <person name="Ossowski S."/>
            <person name="Ottilar R.P."/>
            <person name="Salamov A.A."/>
            <person name="Schneeberger K."/>
            <person name="Spannagl M."/>
            <person name="Wang X."/>
            <person name="Yang L."/>
            <person name="Nasrallah M.E."/>
            <person name="Bergelson J."/>
            <person name="Carrington J.C."/>
            <person name="Gaut B.S."/>
            <person name="Schmutz J."/>
            <person name="Mayer K.F.X."/>
            <person name="Van de Peer Y."/>
            <person name="Grigoriev I.V."/>
            <person name="Nordborg M."/>
            <person name="Weigel D."/>
            <person name="Guo Y.-L."/>
        </authorList>
    </citation>
    <scope>NUCLEOTIDE SEQUENCE [LARGE SCALE GENOMIC DNA]</scope>
    <source>
        <strain evidence="4">cv. MN47</strain>
    </source>
</reference>
<dbReference type="SUPFAM" id="SSF49599">
    <property type="entry name" value="TRAF domain-like"/>
    <property type="match status" value="1"/>
</dbReference>
<organism evidence="4">
    <name type="scientific">Arabidopsis lyrata subsp. lyrata</name>
    <name type="common">Lyre-leaved rock-cress</name>
    <dbReference type="NCBI Taxonomy" id="81972"/>
    <lineage>
        <taxon>Eukaryota</taxon>
        <taxon>Viridiplantae</taxon>
        <taxon>Streptophyta</taxon>
        <taxon>Embryophyta</taxon>
        <taxon>Tracheophyta</taxon>
        <taxon>Spermatophyta</taxon>
        <taxon>Magnoliopsida</taxon>
        <taxon>eudicotyledons</taxon>
        <taxon>Gunneridae</taxon>
        <taxon>Pentapetalae</taxon>
        <taxon>rosids</taxon>
        <taxon>malvids</taxon>
        <taxon>Brassicales</taxon>
        <taxon>Brassicaceae</taxon>
        <taxon>Camelineae</taxon>
        <taxon>Arabidopsis</taxon>
    </lineage>
</organism>
<sequence length="398" mass="46665">MADTDVDDDYDGLKPSELFGKHTWKIEKFSQVGKREFRSNWFEAGGYNWYILIYPEGCDVSNYLSLFLCVANYDKLLPGWSQFAQFTISVVHKDPKKSKSADTLHRFWKKEHDWGWKKFMELPKLHDGFIDDFGSLTIEAHVQVIRDRVDRPFRCLDYDYKKELVRVYLPNVEQIFRRFVEERISKLEKLIEDKAKWTSFGDFWLGMDQNSRQRMSIEKMDVILKGVVKHFFIEKEVSSPLVMDFLYSGLKDLEGQTKNKKASPRLLDAKELPAPLVNVDKDMFLLVDDDVLLLLQRAALEPLPPKDENGPQNRIKDGNDGEEVNMEAYERDEIRLTELGRRTVEIFVLDHIFSSKIEVAYQEAIVLKRQEELIREEEEEASKRSKGLKKGFGKCRLN</sequence>
<evidence type="ECO:0000313" key="3">
    <source>
        <dbReference type="EMBL" id="EFH42167.1"/>
    </source>
</evidence>
<protein>
    <submittedName>
        <fullName evidence="3">Predicted protein</fullName>
    </submittedName>
</protein>
<dbReference type="InterPro" id="IPR002083">
    <property type="entry name" value="MATH/TRAF_dom"/>
</dbReference>
<keyword evidence="4" id="KW-1185">Reference proteome</keyword>
<dbReference type="Gramene" id="Al_scaffold_0008_1615">
    <property type="protein sequence ID" value="Al_scaffold_0008_1615"/>
    <property type="gene ID" value="Al_scaffold_0008_1615"/>
</dbReference>
<feature type="compositionally biased region" description="Basic and acidic residues" evidence="1">
    <location>
        <begin position="304"/>
        <end position="319"/>
    </location>
</feature>
<evidence type="ECO:0000259" key="2">
    <source>
        <dbReference type="PROSITE" id="PS50144"/>
    </source>
</evidence>
<dbReference type="SMART" id="SM00061">
    <property type="entry name" value="MATH"/>
    <property type="match status" value="1"/>
</dbReference>
<dbReference type="PANTHER" id="PTHR47477">
    <property type="entry name" value="TNF RECEPTOR-ASSOCIATED FACTOR HOMOLOG 1A"/>
    <property type="match status" value="1"/>
</dbReference>
<gene>
    <name evidence="3" type="ORF">ARALYDRAFT_684795</name>
</gene>
<proteinExistence type="predicted"/>
<dbReference type="Gene3D" id="2.60.210.10">
    <property type="entry name" value="Apoptosis, Tumor Necrosis Factor Receptor Associated Protein 2, Chain A"/>
    <property type="match status" value="1"/>
</dbReference>
<feature type="region of interest" description="Disordered" evidence="1">
    <location>
        <begin position="303"/>
        <end position="324"/>
    </location>
</feature>
<dbReference type="PROSITE" id="PS50144">
    <property type="entry name" value="MATH"/>
    <property type="match status" value="1"/>
</dbReference>
<dbReference type="AlphaFoldDB" id="D7MRQ4"/>
<dbReference type="Pfam" id="PF22486">
    <property type="entry name" value="MATH_2"/>
    <property type="match status" value="1"/>
</dbReference>
<dbReference type="PANTHER" id="PTHR47477:SF5">
    <property type="entry name" value="TNF RECEPTOR-ASSOCIATED FACTOR HOMOLOG 1B"/>
    <property type="match status" value="1"/>
</dbReference>
<feature type="region of interest" description="Disordered" evidence="1">
    <location>
        <begin position="376"/>
        <end position="398"/>
    </location>
</feature>
<accession>D7MRQ4</accession>
<dbReference type="EMBL" id="GL348720">
    <property type="protein sequence ID" value="EFH42167.1"/>
    <property type="molecule type" value="Genomic_DNA"/>
</dbReference>
<evidence type="ECO:0000256" key="1">
    <source>
        <dbReference type="SAM" id="MobiDB-lite"/>
    </source>
</evidence>
<dbReference type="OrthoDB" id="660257at2759"/>
<dbReference type="STRING" id="81972.D7MRQ4"/>
<feature type="domain" description="MATH" evidence="2">
    <location>
        <begin position="19"/>
        <end position="142"/>
    </location>
</feature>